<evidence type="ECO:0000256" key="3">
    <source>
        <dbReference type="ARBA" id="ARBA00022692"/>
    </source>
</evidence>
<feature type="transmembrane region" description="Helical" evidence="6">
    <location>
        <begin position="177"/>
        <end position="196"/>
    </location>
</feature>
<dbReference type="AlphaFoldDB" id="A0A840AKM1"/>
<feature type="transmembrane region" description="Helical" evidence="6">
    <location>
        <begin position="143"/>
        <end position="171"/>
    </location>
</feature>
<keyword evidence="8" id="KW-1185">Reference proteome</keyword>
<evidence type="ECO:0000256" key="6">
    <source>
        <dbReference type="SAM" id="Phobius"/>
    </source>
</evidence>
<proteinExistence type="predicted"/>
<evidence type="ECO:0000256" key="4">
    <source>
        <dbReference type="ARBA" id="ARBA00022989"/>
    </source>
</evidence>
<dbReference type="InterPro" id="IPR001123">
    <property type="entry name" value="LeuE-type"/>
</dbReference>
<comment type="caution">
    <text evidence="7">The sequence shown here is derived from an EMBL/GenBank/DDBJ whole genome shotgun (WGS) entry which is preliminary data.</text>
</comment>
<feature type="transmembrane region" description="Helical" evidence="6">
    <location>
        <begin position="109"/>
        <end position="131"/>
    </location>
</feature>
<comment type="subcellular location">
    <subcellularLocation>
        <location evidence="1">Cell membrane</location>
        <topology evidence="1">Multi-pass membrane protein</topology>
    </subcellularLocation>
</comment>
<dbReference type="PANTHER" id="PTHR30086">
    <property type="entry name" value="ARGININE EXPORTER PROTEIN ARGO"/>
    <property type="match status" value="1"/>
</dbReference>
<feature type="transmembrane region" description="Helical" evidence="6">
    <location>
        <begin position="71"/>
        <end position="89"/>
    </location>
</feature>
<protein>
    <submittedName>
        <fullName evidence="7">Threonine/homoserine/homoserine lactone efflux protein</fullName>
    </submittedName>
</protein>
<keyword evidence="2" id="KW-1003">Cell membrane</keyword>
<organism evidence="7 8">
    <name type="scientific">Kaistia hirudinis</name>
    <dbReference type="NCBI Taxonomy" id="1293440"/>
    <lineage>
        <taxon>Bacteria</taxon>
        <taxon>Pseudomonadati</taxon>
        <taxon>Pseudomonadota</taxon>
        <taxon>Alphaproteobacteria</taxon>
        <taxon>Hyphomicrobiales</taxon>
        <taxon>Kaistiaceae</taxon>
        <taxon>Kaistia</taxon>
    </lineage>
</organism>
<keyword evidence="5 6" id="KW-0472">Membrane</keyword>
<dbReference type="GO" id="GO:0015171">
    <property type="term" value="F:amino acid transmembrane transporter activity"/>
    <property type="evidence" value="ECO:0007669"/>
    <property type="project" value="TreeGrafter"/>
</dbReference>
<keyword evidence="4 6" id="KW-1133">Transmembrane helix</keyword>
<evidence type="ECO:0000256" key="1">
    <source>
        <dbReference type="ARBA" id="ARBA00004651"/>
    </source>
</evidence>
<dbReference type="PANTHER" id="PTHR30086:SF20">
    <property type="entry name" value="ARGININE EXPORTER PROTEIN ARGO-RELATED"/>
    <property type="match status" value="1"/>
</dbReference>
<dbReference type="Pfam" id="PF01810">
    <property type="entry name" value="LysE"/>
    <property type="match status" value="1"/>
</dbReference>
<evidence type="ECO:0000256" key="5">
    <source>
        <dbReference type="ARBA" id="ARBA00023136"/>
    </source>
</evidence>
<evidence type="ECO:0000256" key="2">
    <source>
        <dbReference type="ARBA" id="ARBA00022475"/>
    </source>
</evidence>
<dbReference type="EMBL" id="JACIDS010000001">
    <property type="protein sequence ID" value="MBB3929135.1"/>
    <property type="molecule type" value="Genomic_DNA"/>
</dbReference>
<dbReference type="RefSeq" id="WP_183396826.1">
    <property type="nucleotide sequence ID" value="NZ_JACIDS010000001.1"/>
</dbReference>
<sequence>MNQILALLGFALVTAFTPGPNNTMVMASGANWGFMRSAPHVLGIGIGFPAMLLAVGFGLGAVFEAFPIVHIVLRYVAFAYLVFLAWKLARSGRPDAAGVRTGKPLTFFQAALFQWVNPKAWVMAVGALALFGEPSAVGAAPMLMLALIFVLAGWSSAATWCLFGTAIARFIDTGRRAAIFNGAMAILLVVSMLPSLL</sequence>
<dbReference type="GO" id="GO:0033228">
    <property type="term" value="P:cysteine export across plasma membrane"/>
    <property type="evidence" value="ECO:0007669"/>
    <property type="project" value="TreeGrafter"/>
</dbReference>
<keyword evidence="3 6" id="KW-0812">Transmembrane</keyword>
<name>A0A840AKM1_9HYPH</name>
<reference evidence="7 8" key="1">
    <citation type="submission" date="2020-08" db="EMBL/GenBank/DDBJ databases">
        <title>Genomic Encyclopedia of Type Strains, Phase IV (KMG-IV): sequencing the most valuable type-strain genomes for metagenomic binning, comparative biology and taxonomic classification.</title>
        <authorList>
            <person name="Goeker M."/>
        </authorList>
    </citation>
    <scope>NUCLEOTIDE SEQUENCE [LARGE SCALE GENOMIC DNA]</scope>
    <source>
        <strain evidence="7 8">DSM 25966</strain>
    </source>
</reference>
<gene>
    <name evidence="7" type="ORF">GGR25_000154</name>
</gene>
<feature type="transmembrane region" description="Helical" evidence="6">
    <location>
        <begin position="37"/>
        <end position="59"/>
    </location>
</feature>
<evidence type="ECO:0000313" key="7">
    <source>
        <dbReference type="EMBL" id="MBB3929135.1"/>
    </source>
</evidence>
<dbReference type="GO" id="GO:0005886">
    <property type="term" value="C:plasma membrane"/>
    <property type="evidence" value="ECO:0007669"/>
    <property type="project" value="UniProtKB-SubCell"/>
</dbReference>
<dbReference type="Proteomes" id="UP000553963">
    <property type="component" value="Unassembled WGS sequence"/>
</dbReference>
<accession>A0A840AKM1</accession>
<evidence type="ECO:0000313" key="8">
    <source>
        <dbReference type="Proteomes" id="UP000553963"/>
    </source>
</evidence>